<name>A0ABW5L3I3_9SPHI</name>
<feature type="signal peptide" evidence="1">
    <location>
        <begin position="1"/>
        <end position="20"/>
    </location>
</feature>
<evidence type="ECO:0000313" key="3">
    <source>
        <dbReference type="Proteomes" id="UP001597440"/>
    </source>
</evidence>
<accession>A0ABW5L3I3</accession>
<proteinExistence type="predicted"/>
<dbReference type="RefSeq" id="WP_210353487.1">
    <property type="nucleotide sequence ID" value="NZ_JAEQMU010000001.1"/>
</dbReference>
<feature type="chain" id="PRO_5047030797" evidence="1">
    <location>
        <begin position="21"/>
        <end position="197"/>
    </location>
</feature>
<sequence>MKNLLLLLSCIILQSFTTVANDPIDKIGVKGPLTFDKTVFNLAWSSNPNKGYYVQEYLPKGEKVENFNQMLSIQLLEADISINNVVSQKLRELNDRKKTDPICNYQVIENPDANEVIVDFLIGESKNDKMTVVEFNVYRYKQVELSDGKKAMLLYFYSKRSYGEGITSFLQTLKTERTKYINEMIGTDIPKVSIQDK</sequence>
<evidence type="ECO:0000313" key="2">
    <source>
        <dbReference type="EMBL" id="MFD2555123.1"/>
    </source>
</evidence>
<dbReference type="Proteomes" id="UP001597440">
    <property type="component" value="Unassembled WGS sequence"/>
</dbReference>
<protein>
    <submittedName>
        <fullName evidence="2">Uncharacterized protein</fullName>
    </submittedName>
</protein>
<evidence type="ECO:0000256" key="1">
    <source>
        <dbReference type="SAM" id="SignalP"/>
    </source>
</evidence>
<organism evidence="2 3">
    <name type="scientific">Sphingobacterium tabacisoli</name>
    <dbReference type="NCBI Taxonomy" id="2044855"/>
    <lineage>
        <taxon>Bacteria</taxon>
        <taxon>Pseudomonadati</taxon>
        <taxon>Bacteroidota</taxon>
        <taxon>Sphingobacteriia</taxon>
        <taxon>Sphingobacteriales</taxon>
        <taxon>Sphingobacteriaceae</taxon>
        <taxon>Sphingobacterium</taxon>
    </lineage>
</organism>
<comment type="caution">
    <text evidence="2">The sequence shown here is derived from an EMBL/GenBank/DDBJ whole genome shotgun (WGS) entry which is preliminary data.</text>
</comment>
<keyword evidence="3" id="KW-1185">Reference proteome</keyword>
<keyword evidence="1" id="KW-0732">Signal</keyword>
<gene>
    <name evidence="2" type="ORF">ACFSQW_12020</name>
</gene>
<reference evidence="3" key="1">
    <citation type="journal article" date="2019" name="Int. J. Syst. Evol. Microbiol.">
        <title>The Global Catalogue of Microorganisms (GCM) 10K type strain sequencing project: providing services to taxonomists for standard genome sequencing and annotation.</title>
        <authorList>
            <consortium name="The Broad Institute Genomics Platform"/>
            <consortium name="The Broad Institute Genome Sequencing Center for Infectious Disease"/>
            <person name="Wu L."/>
            <person name="Ma J."/>
        </authorList>
    </citation>
    <scope>NUCLEOTIDE SEQUENCE [LARGE SCALE GENOMIC DNA]</scope>
    <source>
        <strain evidence="3">KCTC 52298</strain>
    </source>
</reference>
<dbReference type="EMBL" id="JBHULD010000014">
    <property type="protein sequence ID" value="MFD2555123.1"/>
    <property type="molecule type" value="Genomic_DNA"/>
</dbReference>